<feature type="domain" description="GT44" evidence="1">
    <location>
        <begin position="111"/>
        <end position="495"/>
    </location>
</feature>
<accession>A0A5E6TJZ4</accession>
<evidence type="ECO:0000259" key="1">
    <source>
        <dbReference type="Pfam" id="PF12919"/>
    </source>
</evidence>
<dbReference type="Proteomes" id="UP000326241">
    <property type="component" value="Unassembled WGS sequence"/>
</dbReference>
<dbReference type="Pfam" id="PF12919">
    <property type="entry name" value="TcdA_TcdB"/>
    <property type="match status" value="1"/>
</dbReference>
<organism evidence="3 4">
    <name type="scientific">Pseudomonas fluorescens</name>
    <dbReference type="NCBI Taxonomy" id="294"/>
    <lineage>
        <taxon>Bacteria</taxon>
        <taxon>Pseudomonadati</taxon>
        <taxon>Pseudomonadota</taxon>
        <taxon>Gammaproteobacteria</taxon>
        <taxon>Pseudomonadales</taxon>
        <taxon>Pseudomonadaceae</taxon>
        <taxon>Pseudomonas</taxon>
    </lineage>
</organism>
<sequence length="2386" mass="264589">MGVMEQYVGALNFISPDEYSALKRTFKALSGSAEYAMLVALYENAGQATSLTEKLQVVTLFLQNLERLSHRNSAPVPALINTVEDKLRDYASRLAGTANILSDVSSPVPAIMHFVWVGGSEVGNIQRDYMNIWRQVLAAENYQFNLWYDSDALLAFEMNRVISDSARVDAMESGGDTLTSPSELAKMIEDRARVLKREMFEYLQLPQWQGHADQARIDLMVRAYGKDRATLEAFRQRCLQSHQQMAGTDLQLRDVGREFAGHFLQDVYQREVCMRGNFAAASDVVRLQAEYLQGGRYTDMDYLPPLADKPGGVDISGFSDEQRLGVLQLLLNHDETLMPGRDRLRYTDHTDTLPGTDLDALLAFARSKPGVEHIFVAPREDHSPQHGLRMGAQFSREMNAYLLAHPQSEMTLAVMQLIRFNYDCLQAVEQSAIASSVDWSQTERLLDVIENVMNEKIAQGQLTRTLQDFLGKLSESILSYYRDGIRVGARGTIALTGPGAAVTGLKNHVETHLLPDNEVTVQERLRLAEGYNVQTEEEAISGWTVNDDEAQWLAKEQEQWKAGKLKSRYTGQLADLLQPQQTLTFKQGWPVVGGKPVLLTAVLQQLMDDLGEPFVRAMRDKLSGEITFTKAFSIGFDNRQLILAQPVRALPVSQGAESSSNLNELFSRIAHDSLPLEQLSPLVRVMLGGIFGATSLDDASFTEVWKTVRDLAVETDGDGTFARYDAVEKAVRQRQSRGFETGLARGEADGLLTARELKVQALFEPLTLRQWGERIGQINRTAQGEYRSRILQRSAQVREMFVEAGATSARQLSQDLLMHTASDPGRRCYPLALLMGAAVAAGESAERTLVGHVATANVNHKEPSSLALLSALNELRALPGSAIGESRGLQSLDTVIQTLQAKTASTLFLLDTGDHALLVAKVQAGDQFVYRFYDPNFAIYAFAKGAQVKLGVERYLSAGDSALAKLYGLGDMAAARFNVIELNTVAIAARKLSSGLRLDSFLRLPSSDSGRVPVWAKQAVARQRSLSENARMGASLAQMDARYWAQEFAQATQQLRSEHSLGREYLPLLETLKPQADGAYSVTLVDAQNRHPARTVSTADPRFTQLKQHLQQSVKAGNPSGPAEADGGSRLSFAFAIQTLISEMRHREYQAGDQVPSLSIALQVQVYVSYAQLGFGVVSDTAQMINLVRQALASEQALLLRQSSLSGRVLGRAATGVGFAFSLVNIGFDIYNLSLADNHEQRSRFSTSLAFNTVALGLDIAALAAGGTVGAAAAFLSVPLLGIGIGATAIASNLGQIADKATAVGNHLRAIHNAYQPGAFTVEEGVLQFPPEAVITHLDLQDRQVRFDSQRFYPWGGGALELPQYNDDPRLIHRSLNIRHAFGLPESAALNIRKAAAPHTVVLPCTPLCYYGYEYQLGGAGYVYEPLPGEQVEPRDASEIPGPDWYSLFNPFTALTDTLKTHMDERIHTRYPQLRNSVADKLEYDEQGKRRFYLHSTPSLKHILYKLHPVYKPTTISVVLDEQVRQLAVPTLPMECQQKLSYEISATSDRCQLRLTPGLKTVKFSGTTQWLVHAPWASIEQVSFDDVPRMDDGAPQTYLAGRQLTVDGIVLSAFDGLIELAGGELFQLDWQGNALHLVSITLGDDKNNPRDVLAHLRKREKEMRLGTGYVTLQRFKVALNPASLDVRTTAFYDVAQKRLLYARDLPGEVNEGLMLGAASTTHAWFYHPDHATVWRVDVITASVVHRYRLLSLELGTKITTFGQLADGTLRVSQQLVEQKSMNVRTTLEFHLTDSEVTLTDIHMWSPGQESSFLKPEEGTRIAFFRHRQKKHRPYADETPGMASPVTTWTYAPYVHARAWSFDRLLERAWIAAHHDRYLRADADSEGDRVMLMPRASDPAAALLFYSQQSQMLSHGIELRDNVFWHKALAKNVIEVTRVGESFLATQSDGRLFEIDLGAKDDNWLSELDRNVLKFVGLSRHWLQQNPDWLAALPALAREYSSAAFAIIGLRAQPGQPFLAAWCVDEKLVLMDATANRELALLGLTPDRQAVWLLDASAGQLWRQTLVCVDTMRTAFGNGSVLLHREALPQAEQVWSSWAFSEVLPHADGLLGRTREGVTLLLRDQQPARIISMENRWSHAPGQTPGQLQERLKRRLEGQSHAAFLPIENIGNRYQYYVPMLDRLFEVSARDDGQWATFLGTRDAANPLLFDPIDELLFSAGTVDGVWLPGSYAHRDEEVMALELTDDLAEVQPLLADGVERLILTFGSRTEGYRISAETWQRLDCIVVDVRRPSEGRVPEPGLLVLDVVEGGHFLMSQVAGHLVLTDPDNGHSLIVRGVEEQGECELAVKMAGRHYLFALEQWLQAFAAVQDGEAIASLAVVAEHLP</sequence>
<evidence type="ECO:0000313" key="3">
    <source>
        <dbReference type="EMBL" id="VVM89785.1"/>
    </source>
</evidence>
<dbReference type="Pfam" id="PF12920">
    <property type="entry name" value="TcdA_TcdB_pore"/>
    <property type="match status" value="2"/>
</dbReference>
<name>A0A5E6TJZ4_PSEFL</name>
<evidence type="ECO:0000313" key="4">
    <source>
        <dbReference type="Proteomes" id="UP000326241"/>
    </source>
</evidence>
<dbReference type="InterPro" id="IPR024770">
    <property type="entry name" value="TcdA/TcdB_cat"/>
</dbReference>
<evidence type="ECO:0008006" key="5">
    <source>
        <dbReference type="Google" id="ProtNLM"/>
    </source>
</evidence>
<dbReference type="EMBL" id="CABVGZ010000026">
    <property type="protein sequence ID" value="VVM89785.1"/>
    <property type="molecule type" value="Genomic_DNA"/>
</dbReference>
<gene>
    <name evidence="3" type="ORF">PS624_02750</name>
</gene>
<dbReference type="InterPro" id="IPR024769">
    <property type="entry name" value="TcdA/TcdB_pore_forming"/>
</dbReference>
<dbReference type="Gene3D" id="3.90.550.20">
    <property type="match status" value="1"/>
</dbReference>
<proteinExistence type="predicted"/>
<dbReference type="GO" id="GO:0016757">
    <property type="term" value="F:glycosyltransferase activity"/>
    <property type="evidence" value="ECO:0007669"/>
    <property type="project" value="InterPro"/>
</dbReference>
<dbReference type="InterPro" id="IPR029044">
    <property type="entry name" value="Nucleotide-diphossugar_trans"/>
</dbReference>
<dbReference type="CDD" id="cd20495">
    <property type="entry name" value="C58_PaToxP-like"/>
    <property type="match status" value="1"/>
</dbReference>
<protein>
    <recommendedName>
        <fullName evidence="5">Toxin</fullName>
    </recommendedName>
</protein>
<feature type="domain" description="TcdA/TcdB toxin pore forming" evidence="2">
    <location>
        <begin position="1046"/>
        <end position="1416"/>
    </location>
</feature>
<reference evidence="3 4" key="1">
    <citation type="submission" date="2019-09" db="EMBL/GenBank/DDBJ databases">
        <authorList>
            <person name="Chandra G."/>
            <person name="Truman W A."/>
        </authorList>
    </citation>
    <scope>NUCLEOTIDE SEQUENCE [LARGE SCALE GENOMIC DNA]</scope>
    <source>
        <strain evidence="3">PS624</strain>
    </source>
</reference>
<evidence type="ECO:0000259" key="2">
    <source>
        <dbReference type="Pfam" id="PF12920"/>
    </source>
</evidence>
<dbReference type="SUPFAM" id="SSF53448">
    <property type="entry name" value="Nucleotide-diphospho-sugar transferases"/>
    <property type="match status" value="1"/>
</dbReference>
<feature type="domain" description="TcdA/TcdB toxin pore forming" evidence="2">
    <location>
        <begin position="1482"/>
        <end position="1737"/>
    </location>
</feature>